<reference evidence="6 7" key="1">
    <citation type="submission" date="2023-08" db="EMBL/GenBank/DDBJ databases">
        <title>Achromobacter seleniivolatilans sp. nov., isolated from seleniferous soil.</title>
        <authorList>
            <person name="Zhang S."/>
            <person name="Li K."/>
            <person name="Peng J."/>
            <person name="Zhao Q."/>
            <person name="Wang H."/>
            <person name="Guo Y."/>
        </authorList>
    </citation>
    <scope>NUCLEOTIDE SEQUENCE [LARGE SCALE GENOMIC DNA]</scope>
    <source>
        <strain evidence="6 7">R39</strain>
    </source>
</reference>
<dbReference type="CDD" id="cd06170">
    <property type="entry name" value="LuxR_C_like"/>
    <property type="match status" value="1"/>
</dbReference>
<dbReference type="PANTHER" id="PTHR43214">
    <property type="entry name" value="TWO-COMPONENT RESPONSE REGULATOR"/>
    <property type="match status" value="1"/>
</dbReference>
<accession>A0ABY9M4G3</accession>
<dbReference type="Gene3D" id="3.40.50.2300">
    <property type="match status" value="1"/>
</dbReference>
<proteinExistence type="predicted"/>
<dbReference type="SMART" id="SM00448">
    <property type="entry name" value="REC"/>
    <property type="match status" value="1"/>
</dbReference>
<dbReference type="CDD" id="cd17535">
    <property type="entry name" value="REC_NarL-like"/>
    <property type="match status" value="1"/>
</dbReference>
<dbReference type="PROSITE" id="PS50110">
    <property type="entry name" value="RESPONSE_REGULATORY"/>
    <property type="match status" value="1"/>
</dbReference>
<protein>
    <submittedName>
        <fullName evidence="6">Response regulator transcription factor</fullName>
    </submittedName>
</protein>
<keyword evidence="7" id="KW-1185">Reference proteome</keyword>
<evidence type="ECO:0000259" key="5">
    <source>
        <dbReference type="PROSITE" id="PS50110"/>
    </source>
</evidence>
<dbReference type="InterPro" id="IPR001789">
    <property type="entry name" value="Sig_transdc_resp-reg_receiver"/>
</dbReference>
<dbReference type="InterPro" id="IPR039420">
    <property type="entry name" value="WalR-like"/>
</dbReference>
<dbReference type="Pfam" id="PF00196">
    <property type="entry name" value="GerE"/>
    <property type="match status" value="1"/>
</dbReference>
<dbReference type="Proteomes" id="UP001234798">
    <property type="component" value="Chromosome"/>
</dbReference>
<dbReference type="PANTHER" id="PTHR43214:SF42">
    <property type="entry name" value="TRANSCRIPTIONAL REGULATORY PROTEIN DESR"/>
    <property type="match status" value="1"/>
</dbReference>
<organism evidence="6 7">
    <name type="scientific">Achromobacter seleniivolatilans</name>
    <dbReference type="NCBI Taxonomy" id="3047478"/>
    <lineage>
        <taxon>Bacteria</taxon>
        <taxon>Pseudomonadati</taxon>
        <taxon>Pseudomonadota</taxon>
        <taxon>Betaproteobacteria</taxon>
        <taxon>Burkholderiales</taxon>
        <taxon>Alcaligenaceae</taxon>
        <taxon>Achromobacter</taxon>
    </lineage>
</organism>
<dbReference type="SUPFAM" id="SSF52172">
    <property type="entry name" value="CheY-like"/>
    <property type="match status" value="1"/>
</dbReference>
<dbReference type="Gene3D" id="1.10.10.10">
    <property type="entry name" value="Winged helix-like DNA-binding domain superfamily/Winged helix DNA-binding domain"/>
    <property type="match status" value="1"/>
</dbReference>
<keyword evidence="1 3" id="KW-0597">Phosphoprotein</keyword>
<evidence type="ECO:0000259" key="4">
    <source>
        <dbReference type="PROSITE" id="PS50043"/>
    </source>
</evidence>
<evidence type="ECO:0000313" key="6">
    <source>
        <dbReference type="EMBL" id="WMD21582.1"/>
    </source>
</evidence>
<keyword evidence="2" id="KW-0238">DNA-binding</keyword>
<dbReference type="InterPro" id="IPR011006">
    <property type="entry name" value="CheY-like_superfamily"/>
</dbReference>
<dbReference type="PRINTS" id="PR00038">
    <property type="entry name" value="HTHLUXR"/>
</dbReference>
<evidence type="ECO:0000256" key="1">
    <source>
        <dbReference type="ARBA" id="ARBA00022553"/>
    </source>
</evidence>
<dbReference type="EMBL" id="CP132976">
    <property type="protein sequence ID" value="WMD21582.1"/>
    <property type="molecule type" value="Genomic_DNA"/>
</dbReference>
<feature type="modified residue" description="4-aspartylphosphate" evidence="3">
    <location>
        <position position="55"/>
    </location>
</feature>
<dbReference type="RefSeq" id="WP_306945425.1">
    <property type="nucleotide sequence ID" value="NZ_CP132976.1"/>
</dbReference>
<dbReference type="InterPro" id="IPR016032">
    <property type="entry name" value="Sig_transdc_resp-reg_C-effctor"/>
</dbReference>
<name>A0ABY9M4G3_9BURK</name>
<dbReference type="SUPFAM" id="SSF46894">
    <property type="entry name" value="C-terminal effector domain of the bipartite response regulators"/>
    <property type="match status" value="1"/>
</dbReference>
<evidence type="ECO:0000313" key="7">
    <source>
        <dbReference type="Proteomes" id="UP001234798"/>
    </source>
</evidence>
<dbReference type="InterPro" id="IPR058245">
    <property type="entry name" value="NreC/VraR/RcsB-like_REC"/>
</dbReference>
<dbReference type="Pfam" id="PF00072">
    <property type="entry name" value="Response_reg"/>
    <property type="match status" value="1"/>
</dbReference>
<feature type="domain" description="HTH luxR-type" evidence="4">
    <location>
        <begin position="144"/>
        <end position="209"/>
    </location>
</feature>
<dbReference type="PROSITE" id="PS50043">
    <property type="entry name" value="HTH_LUXR_2"/>
    <property type="match status" value="1"/>
</dbReference>
<dbReference type="SMART" id="SM00421">
    <property type="entry name" value="HTH_LUXR"/>
    <property type="match status" value="1"/>
</dbReference>
<feature type="domain" description="Response regulatory" evidence="5">
    <location>
        <begin position="3"/>
        <end position="120"/>
    </location>
</feature>
<dbReference type="InterPro" id="IPR000792">
    <property type="entry name" value="Tscrpt_reg_LuxR_C"/>
</dbReference>
<evidence type="ECO:0000256" key="3">
    <source>
        <dbReference type="PROSITE-ProRule" id="PRU00169"/>
    </source>
</evidence>
<evidence type="ECO:0000256" key="2">
    <source>
        <dbReference type="ARBA" id="ARBA00023125"/>
    </source>
</evidence>
<dbReference type="InterPro" id="IPR036388">
    <property type="entry name" value="WH-like_DNA-bd_sf"/>
</dbReference>
<gene>
    <name evidence="6" type="ORF">RAS12_04185</name>
</gene>
<sequence length="215" mass="23187">MTAVLLIDDHAMFREGLMLTIAHLAPTLDICPVASGNEAIATLESRSDISCVIMDYYLPDIGGSALLKRLRQLRPGIRILVMSASEDPQDRDRAMMAGARGFLHKSANSQSLLSALAQIQLPQSLDAHLRPPLPTPAHGHPTDEVALLSELTPRQGDVLRLMCDGMANREISAHLGVAEKTVKTHITAILATLGVPNRTQATWVARRGGLLGKPK</sequence>